<organism evidence="2">
    <name type="scientific">marine sediment metagenome</name>
    <dbReference type="NCBI Taxonomy" id="412755"/>
    <lineage>
        <taxon>unclassified sequences</taxon>
        <taxon>metagenomes</taxon>
        <taxon>ecological metagenomes</taxon>
    </lineage>
</organism>
<dbReference type="EMBL" id="LAZR01064839">
    <property type="protein sequence ID" value="KKK56739.1"/>
    <property type="molecule type" value="Genomic_DNA"/>
</dbReference>
<evidence type="ECO:0000256" key="1">
    <source>
        <dbReference type="SAM" id="MobiDB-lite"/>
    </source>
</evidence>
<feature type="compositionally biased region" description="Basic and acidic residues" evidence="1">
    <location>
        <begin position="1"/>
        <end position="13"/>
    </location>
</feature>
<feature type="non-terminal residue" evidence="2">
    <location>
        <position position="32"/>
    </location>
</feature>
<gene>
    <name evidence="2" type="ORF">LCGC14_3061520</name>
</gene>
<accession>A0A0F8YRH5</accession>
<comment type="caution">
    <text evidence="2">The sequence shown here is derived from an EMBL/GenBank/DDBJ whole genome shotgun (WGS) entry which is preliminary data.</text>
</comment>
<protein>
    <submittedName>
        <fullName evidence="2">Uncharacterized protein</fullName>
    </submittedName>
</protein>
<sequence length="32" mass="3436">MTAAKTAKDEKANTDTVSEQQADLVKAEDRVA</sequence>
<feature type="region of interest" description="Disordered" evidence="1">
    <location>
        <begin position="1"/>
        <end position="32"/>
    </location>
</feature>
<dbReference type="AlphaFoldDB" id="A0A0F8YRH5"/>
<evidence type="ECO:0000313" key="2">
    <source>
        <dbReference type="EMBL" id="KKK56739.1"/>
    </source>
</evidence>
<proteinExistence type="predicted"/>
<name>A0A0F8YRH5_9ZZZZ</name>
<reference evidence="2" key="1">
    <citation type="journal article" date="2015" name="Nature">
        <title>Complex archaea that bridge the gap between prokaryotes and eukaryotes.</title>
        <authorList>
            <person name="Spang A."/>
            <person name="Saw J.H."/>
            <person name="Jorgensen S.L."/>
            <person name="Zaremba-Niedzwiedzka K."/>
            <person name="Martijn J."/>
            <person name="Lind A.E."/>
            <person name="van Eijk R."/>
            <person name="Schleper C."/>
            <person name="Guy L."/>
            <person name="Ettema T.J."/>
        </authorList>
    </citation>
    <scope>NUCLEOTIDE SEQUENCE</scope>
</reference>